<dbReference type="EMBL" id="BGPR01001956">
    <property type="protein sequence ID" value="GBM65027.1"/>
    <property type="molecule type" value="Genomic_DNA"/>
</dbReference>
<protein>
    <submittedName>
        <fullName evidence="1">Uncharacterized protein</fullName>
    </submittedName>
</protein>
<sequence length="97" mass="10980">MGYFETYLVILNRGHMTKTVPFCSSCYTTPSEEHLTPLDVRFDVYQNDLRGVFLVKSGFEPVPKPKLYHRTSEVFCSPLELSSVGATFSKYSSTSVI</sequence>
<dbReference type="AlphaFoldDB" id="A0A4Y2HI73"/>
<gene>
    <name evidence="1" type="ORF">AVEN_68948_1</name>
</gene>
<name>A0A4Y2HI73_ARAVE</name>
<organism evidence="1 2">
    <name type="scientific">Araneus ventricosus</name>
    <name type="common">Orbweaver spider</name>
    <name type="synonym">Epeira ventricosa</name>
    <dbReference type="NCBI Taxonomy" id="182803"/>
    <lineage>
        <taxon>Eukaryota</taxon>
        <taxon>Metazoa</taxon>
        <taxon>Ecdysozoa</taxon>
        <taxon>Arthropoda</taxon>
        <taxon>Chelicerata</taxon>
        <taxon>Arachnida</taxon>
        <taxon>Araneae</taxon>
        <taxon>Araneomorphae</taxon>
        <taxon>Entelegynae</taxon>
        <taxon>Araneoidea</taxon>
        <taxon>Araneidae</taxon>
        <taxon>Araneus</taxon>
    </lineage>
</organism>
<reference evidence="1 2" key="1">
    <citation type="journal article" date="2019" name="Sci. Rep.">
        <title>Orb-weaving spider Araneus ventricosus genome elucidates the spidroin gene catalogue.</title>
        <authorList>
            <person name="Kono N."/>
            <person name="Nakamura H."/>
            <person name="Ohtoshi R."/>
            <person name="Moran D.A.P."/>
            <person name="Shinohara A."/>
            <person name="Yoshida Y."/>
            <person name="Fujiwara M."/>
            <person name="Mori M."/>
            <person name="Tomita M."/>
            <person name="Arakawa K."/>
        </authorList>
    </citation>
    <scope>NUCLEOTIDE SEQUENCE [LARGE SCALE GENOMIC DNA]</scope>
</reference>
<proteinExistence type="predicted"/>
<keyword evidence="2" id="KW-1185">Reference proteome</keyword>
<comment type="caution">
    <text evidence="1">The sequence shown here is derived from an EMBL/GenBank/DDBJ whole genome shotgun (WGS) entry which is preliminary data.</text>
</comment>
<dbReference type="Proteomes" id="UP000499080">
    <property type="component" value="Unassembled WGS sequence"/>
</dbReference>
<evidence type="ECO:0000313" key="1">
    <source>
        <dbReference type="EMBL" id="GBM65027.1"/>
    </source>
</evidence>
<accession>A0A4Y2HI73</accession>
<evidence type="ECO:0000313" key="2">
    <source>
        <dbReference type="Proteomes" id="UP000499080"/>
    </source>
</evidence>